<dbReference type="PANTHER" id="PTHR47237">
    <property type="entry name" value="SLL0310 PROTEIN"/>
    <property type="match status" value="1"/>
</dbReference>
<sequence>MTADQPKYVVRGAESSQEAVDLWWPIIQKEGWNRNRNDGPMHYRVGSDGADWLHIVPKELAAGKPQGSVLALKYQNRTGWVAFFIMSEEYRGKGLGRELWKDMELSFKKDSIDIIGLDAVKQQVETYKRRGFVEAGDINLMLRKSLKEQPKEDVDSFSLGSKGLVPLKSVDRAALARLDLKYTGLDRQNYWSDVLLGRDDMFGFAIFGSTDERDSELKGFVVVRECEFGHRFGPLYAEDDSQAYALLHTAMHQIQDSEGSMIAEIYGNNPLGRKLFEKLGWTHAGVDFYRMWLDGKMPDAQSEGRAGTQGMYAIFDACAG</sequence>
<evidence type="ECO:0000259" key="1">
    <source>
        <dbReference type="PROSITE" id="PS51186"/>
    </source>
</evidence>
<dbReference type="InterPro" id="IPR016181">
    <property type="entry name" value="Acyl_CoA_acyltransferase"/>
</dbReference>
<dbReference type="Gene3D" id="3.40.630.30">
    <property type="match status" value="1"/>
</dbReference>
<name>A0A2T2P8A3_CORCC</name>
<dbReference type="Gene3D" id="3.40.630.90">
    <property type="match status" value="1"/>
</dbReference>
<dbReference type="Pfam" id="PF13673">
    <property type="entry name" value="Acetyltransf_10"/>
    <property type="match status" value="1"/>
</dbReference>
<dbReference type="GO" id="GO:0016747">
    <property type="term" value="F:acyltransferase activity, transferring groups other than amino-acyl groups"/>
    <property type="evidence" value="ECO:0007669"/>
    <property type="project" value="InterPro"/>
</dbReference>
<dbReference type="AlphaFoldDB" id="A0A2T2P8A3"/>
<accession>A0A2T2P8A3</accession>
<dbReference type="Proteomes" id="UP000240883">
    <property type="component" value="Unassembled WGS sequence"/>
</dbReference>
<protein>
    <recommendedName>
        <fullName evidence="1">N-acetyltransferase domain-containing protein</fullName>
    </recommendedName>
</protein>
<keyword evidence="3" id="KW-1185">Reference proteome</keyword>
<dbReference type="InterPro" id="IPR000182">
    <property type="entry name" value="GNAT_dom"/>
</dbReference>
<dbReference type="PANTHER" id="PTHR47237:SF1">
    <property type="entry name" value="SLL0310 PROTEIN"/>
    <property type="match status" value="1"/>
</dbReference>
<proteinExistence type="predicted"/>
<dbReference type="STRING" id="1448308.A0A2T2P8A3"/>
<dbReference type="SUPFAM" id="SSF55729">
    <property type="entry name" value="Acyl-CoA N-acyltransferases (Nat)"/>
    <property type="match status" value="1"/>
</dbReference>
<dbReference type="InterPro" id="IPR052729">
    <property type="entry name" value="Acyl/Acetyltrans_Enzymes"/>
</dbReference>
<feature type="domain" description="N-acetyltransferase" evidence="1">
    <location>
        <begin position="8"/>
        <end position="152"/>
    </location>
</feature>
<dbReference type="PROSITE" id="PS51186">
    <property type="entry name" value="GNAT"/>
    <property type="match status" value="1"/>
</dbReference>
<gene>
    <name evidence="2" type="ORF">BS50DRAFT_569114</name>
</gene>
<dbReference type="CDD" id="cd04301">
    <property type="entry name" value="NAT_SF"/>
    <property type="match status" value="1"/>
</dbReference>
<dbReference type="Pfam" id="PF18014">
    <property type="entry name" value="Acetyltransf_18"/>
    <property type="match status" value="1"/>
</dbReference>
<organism evidence="2 3">
    <name type="scientific">Corynespora cassiicola Philippines</name>
    <dbReference type="NCBI Taxonomy" id="1448308"/>
    <lineage>
        <taxon>Eukaryota</taxon>
        <taxon>Fungi</taxon>
        <taxon>Dikarya</taxon>
        <taxon>Ascomycota</taxon>
        <taxon>Pezizomycotina</taxon>
        <taxon>Dothideomycetes</taxon>
        <taxon>Pleosporomycetidae</taxon>
        <taxon>Pleosporales</taxon>
        <taxon>Corynesporascaceae</taxon>
        <taxon>Corynespora</taxon>
    </lineage>
</organism>
<evidence type="ECO:0000313" key="2">
    <source>
        <dbReference type="EMBL" id="PSN73598.1"/>
    </source>
</evidence>
<dbReference type="OrthoDB" id="5771378at2759"/>
<reference evidence="2 3" key="1">
    <citation type="journal article" date="2018" name="Front. Microbiol.">
        <title>Genome-Wide Analysis of Corynespora cassiicola Leaf Fall Disease Putative Effectors.</title>
        <authorList>
            <person name="Lopez D."/>
            <person name="Ribeiro S."/>
            <person name="Label P."/>
            <person name="Fumanal B."/>
            <person name="Venisse J.S."/>
            <person name="Kohler A."/>
            <person name="de Oliveira R.R."/>
            <person name="Labutti K."/>
            <person name="Lipzen A."/>
            <person name="Lail K."/>
            <person name="Bauer D."/>
            <person name="Ohm R.A."/>
            <person name="Barry K.W."/>
            <person name="Spatafora J."/>
            <person name="Grigoriev I.V."/>
            <person name="Martin F.M."/>
            <person name="Pujade-Renaud V."/>
        </authorList>
    </citation>
    <scope>NUCLEOTIDE SEQUENCE [LARGE SCALE GENOMIC DNA]</scope>
    <source>
        <strain evidence="2 3">Philippines</strain>
    </source>
</reference>
<dbReference type="InterPro" id="IPR041496">
    <property type="entry name" value="YitH/HolE_GNAT"/>
</dbReference>
<evidence type="ECO:0000313" key="3">
    <source>
        <dbReference type="Proteomes" id="UP000240883"/>
    </source>
</evidence>
<dbReference type="EMBL" id="KZ678129">
    <property type="protein sequence ID" value="PSN73598.1"/>
    <property type="molecule type" value="Genomic_DNA"/>
</dbReference>